<evidence type="ECO:0000256" key="3">
    <source>
        <dbReference type="ARBA" id="ARBA00022448"/>
    </source>
</evidence>
<feature type="transmembrane region" description="Helical" evidence="9">
    <location>
        <begin position="69"/>
        <end position="93"/>
    </location>
</feature>
<dbReference type="RefSeq" id="WP_271203079.1">
    <property type="nucleotide sequence ID" value="NZ_BSFK01000005.1"/>
</dbReference>
<reference evidence="11" key="1">
    <citation type="journal article" date="2014" name="Int. J. Syst. Evol. Microbiol.">
        <title>Complete genome sequence of Corynebacterium casei LMG S-19264T (=DSM 44701T), isolated from a smear-ripened cheese.</title>
        <authorList>
            <consortium name="US DOE Joint Genome Institute (JGI-PGF)"/>
            <person name="Walter F."/>
            <person name="Albersmeier A."/>
            <person name="Kalinowski J."/>
            <person name="Ruckert C."/>
        </authorList>
    </citation>
    <scope>NUCLEOTIDE SEQUENCE</scope>
    <source>
        <strain evidence="11">VKM B-2555</strain>
    </source>
</reference>
<evidence type="ECO:0000313" key="11">
    <source>
        <dbReference type="EMBL" id="GLK75106.1"/>
    </source>
</evidence>
<evidence type="ECO:0000256" key="9">
    <source>
        <dbReference type="RuleBase" id="RU363032"/>
    </source>
</evidence>
<dbReference type="InterPro" id="IPR000515">
    <property type="entry name" value="MetI-like"/>
</dbReference>
<dbReference type="Pfam" id="PF00528">
    <property type="entry name" value="BPD_transp_1"/>
    <property type="match status" value="1"/>
</dbReference>
<sequence>MTAELGHGVLALWGALGFDAELMARYGPRVLAGLGATLALTALSFPLGFLLAVPLAMARREGGRLAAGFARGFSAFFSGAPLLAQLFLVYYGAGQFRHELEAAGLWWLLRDPFWCAALAFTLNTAAYQSEIVHGALAALPQGQREAAEALGLGRFALYARVLLPQALGLSLRPLGNELILLIKGSAVAGVVTVSEIFSATRYAFGRSADFEVYLWAAILYLILVEIVRRAVDLADRRRLRKLRPAG</sequence>
<dbReference type="GO" id="GO:0043190">
    <property type="term" value="C:ATP-binding cassette (ABC) transporter complex"/>
    <property type="evidence" value="ECO:0007669"/>
    <property type="project" value="InterPro"/>
</dbReference>
<evidence type="ECO:0000256" key="1">
    <source>
        <dbReference type="ARBA" id="ARBA00004429"/>
    </source>
</evidence>
<gene>
    <name evidence="11" type="ORF">GCM10008171_03600</name>
</gene>
<keyword evidence="7 9" id="KW-1133">Transmembrane helix</keyword>
<dbReference type="InterPro" id="IPR043429">
    <property type="entry name" value="ArtM/GltK/GlnP/TcyL/YhdX-like"/>
</dbReference>
<evidence type="ECO:0000256" key="4">
    <source>
        <dbReference type="ARBA" id="ARBA00022475"/>
    </source>
</evidence>
<dbReference type="NCBIfam" id="TIGR01726">
    <property type="entry name" value="HEQRo_perm_3TM"/>
    <property type="match status" value="1"/>
</dbReference>
<protein>
    <submittedName>
        <fullName evidence="11">Amino acid ABC transporter permease</fullName>
    </submittedName>
</protein>
<organism evidence="11 12">
    <name type="scientific">Methylopila jiangsuensis</name>
    <dbReference type="NCBI Taxonomy" id="586230"/>
    <lineage>
        <taxon>Bacteria</taxon>
        <taxon>Pseudomonadati</taxon>
        <taxon>Pseudomonadota</taxon>
        <taxon>Alphaproteobacteria</taxon>
        <taxon>Hyphomicrobiales</taxon>
        <taxon>Methylopilaceae</taxon>
        <taxon>Methylopila</taxon>
    </lineage>
</organism>
<evidence type="ECO:0000259" key="10">
    <source>
        <dbReference type="PROSITE" id="PS50928"/>
    </source>
</evidence>
<dbReference type="PANTHER" id="PTHR30614">
    <property type="entry name" value="MEMBRANE COMPONENT OF AMINO ACID ABC TRANSPORTER"/>
    <property type="match status" value="1"/>
</dbReference>
<dbReference type="PANTHER" id="PTHR30614:SF10">
    <property type="entry name" value="ARGININE ABC TRANSPORTER PERMEASE PROTEIN ARTM"/>
    <property type="match status" value="1"/>
</dbReference>
<comment type="similarity">
    <text evidence="2">Belongs to the binding-protein-dependent transport system permease family. HisMQ subfamily.</text>
</comment>
<evidence type="ECO:0000256" key="7">
    <source>
        <dbReference type="ARBA" id="ARBA00022989"/>
    </source>
</evidence>
<dbReference type="Gene3D" id="1.10.3720.10">
    <property type="entry name" value="MetI-like"/>
    <property type="match status" value="1"/>
</dbReference>
<dbReference type="GO" id="GO:0022857">
    <property type="term" value="F:transmembrane transporter activity"/>
    <property type="evidence" value="ECO:0007669"/>
    <property type="project" value="InterPro"/>
</dbReference>
<keyword evidence="4" id="KW-1003">Cell membrane</keyword>
<feature type="transmembrane region" description="Helical" evidence="9">
    <location>
        <begin position="34"/>
        <end position="57"/>
    </location>
</feature>
<keyword evidence="12" id="KW-1185">Reference proteome</keyword>
<evidence type="ECO:0000256" key="2">
    <source>
        <dbReference type="ARBA" id="ARBA00010072"/>
    </source>
</evidence>
<dbReference type="AlphaFoldDB" id="A0A9W6JCQ7"/>
<comment type="subcellular location">
    <subcellularLocation>
        <location evidence="1">Cell inner membrane</location>
        <topology evidence="1">Multi-pass membrane protein</topology>
    </subcellularLocation>
    <subcellularLocation>
        <location evidence="9">Cell membrane</location>
        <topology evidence="9">Multi-pass membrane protein</topology>
    </subcellularLocation>
</comment>
<dbReference type="InterPro" id="IPR035906">
    <property type="entry name" value="MetI-like_sf"/>
</dbReference>
<dbReference type="Proteomes" id="UP001143364">
    <property type="component" value="Unassembled WGS sequence"/>
</dbReference>
<evidence type="ECO:0000313" key="12">
    <source>
        <dbReference type="Proteomes" id="UP001143364"/>
    </source>
</evidence>
<feature type="transmembrane region" description="Helical" evidence="9">
    <location>
        <begin position="212"/>
        <end position="231"/>
    </location>
</feature>
<keyword evidence="6 9" id="KW-0812">Transmembrane</keyword>
<evidence type="ECO:0000256" key="8">
    <source>
        <dbReference type="ARBA" id="ARBA00023136"/>
    </source>
</evidence>
<accession>A0A9W6JCQ7</accession>
<dbReference type="InterPro" id="IPR010065">
    <property type="entry name" value="AA_ABC_transptr_permease_3TM"/>
</dbReference>
<dbReference type="CDD" id="cd06261">
    <property type="entry name" value="TM_PBP2"/>
    <property type="match status" value="1"/>
</dbReference>
<keyword evidence="5" id="KW-0997">Cell inner membrane</keyword>
<evidence type="ECO:0000256" key="6">
    <source>
        <dbReference type="ARBA" id="ARBA00022692"/>
    </source>
</evidence>
<comment type="caution">
    <text evidence="11">The sequence shown here is derived from an EMBL/GenBank/DDBJ whole genome shotgun (WGS) entry which is preliminary data.</text>
</comment>
<reference evidence="11" key="2">
    <citation type="submission" date="2023-01" db="EMBL/GenBank/DDBJ databases">
        <authorList>
            <person name="Sun Q."/>
            <person name="Evtushenko L."/>
        </authorList>
    </citation>
    <scope>NUCLEOTIDE SEQUENCE</scope>
    <source>
        <strain evidence="11">VKM B-2555</strain>
    </source>
</reference>
<dbReference type="EMBL" id="BSFK01000005">
    <property type="protein sequence ID" value="GLK75106.1"/>
    <property type="molecule type" value="Genomic_DNA"/>
</dbReference>
<feature type="domain" description="ABC transmembrane type-1" evidence="10">
    <location>
        <begin position="34"/>
        <end position="231"/>
    </location>
</feature>
<name>A0A9W6JCQ7_9HYPH</name>
<dbReference type="SUPFAM" id="SSF161098">
    <property type="entry name" value="MetI-like"/>
    <property type="match status" value="1"/>
</dbReference>
<proteinExistence type="inferred from homology"/>
<dbReference type="GO" id="GO:0006865">
    <property type="term" value="P:amino acid transport"/>
    <property type="evidence" value="ECO:0007669"/>
    <property type="project" value="TreeGrafter"/>
</dbReference>
<evidence type="ECO:0000256" key="5">
    <source>
        <dbReference type="ARBA" id="ARBA00022519"/>
    </source>
</evidence>
<dbReference type="PROSITE" id="PS50928">
    <property type="entry name" value="ABC_TM1"/>
    <property type="match status" value="1"/>
</dbReference>
<keyword evidence="8 9" id="KW-0472">Membrane</keyword>
<keyword evidence="3 9" id="KW-0813">Transport</keyword>